<reference evidence="3 4" key="3">
    <citation type="submission" date="2023-06" db="EMBL/GenBank/DDBJ databases">
        <authorList>
            <person name="Zeman M."/>
            <person name="Kubasova T."/>
            <person name="Jahodarova E."/>
            <person name="Nykrynova M."/>
            <person name="Rychlik I."/>
        </authorList>
    </citation>
    <scope>NUCLEOTIDE SEQUENCE [LARGE SCALE GENOMIC DNA]</scope>
    <source>
        <strain evidence="3 4">ET340</strain>
    </source>
</reference>
<keyword evidence="4" id="KW-1185">Reference proteome</keyword>
<gene>
    <name evidence="3" type="ORF">QUW08_13995</name>
</gene>
<evidence type="ECO:0000259" key="2">
    <source>
        <dbReference type="Pfam" id="PF14195"/>
    </source>
</evidence>
<dbReference type="Proteomes" id="UP001529380">
    <property type="component" value="Unassembled WGS sequence"/>
</dbReference>
<sequence>MSDWHDEFTEPMHDTPADKEQLIAAMEAAGYSYNGVESTNTQLRFFGEGGQILTMGGWHECEEWLNGAVFDDPQVMDHVELILHPERFPEREPSRAALRAVEDAVEQNDNSFDGIINNLPEPDPALQVCKCMDGAGRESVLARLKEQQLHESPRSSGSPSILCEPEEKTRE</sequence>
<comment type="caution">
    <text evidence="3">The sequence shown here is derived from an EMBL/GenBank/DDBJ whole genome shotgun (WGS) entry which is preliminary data.</text>
</comment>
<reference evidence="4" key="1">
    <citation type="submission" date="2023-06" db="EMBL/GenBank/DDBJ databases">
        <title>Identification and characterization of horizontal gene transfer across gut microbiota members of farm animals based on homology search.</title>
        <authorList>
            <person name="Zeman M."/>
            <person name="Kubasova T."/>
            <person name="Jahodarova E."/>
            <person name="Nykrynova M."/>
            <person name="Rychlik I."/>
        </authorList>
    </citation>
    <scope>NUCLEOTIDE SEQUENCE [LARGE SCALE GENOMIC DNA]</scope>
    <source>
        <strain evidence="4">ET340</strain>
    </source>
</reference>
<dbReference type="RefSeq" id="WP_289600693.1">
    <property type="nucleotide sequence ID" value="NZ_JAUDCL010000037.1"/>
</dbReference>
<accession>A0ABT7UU09</accession>
<evidence type="ECO:0000256" key="1">
    <source>
        <dbReference type="SAM" id="MobiDB-lite"/>
    </source>
</evidence>
<dbReference type="EMBL" id="JAUDCL010000037">
    <property type="protein sequence ID" value="MDM8202395.1"/>
    <property type="molecule type" value="Genomic_DNA"/>
</dbReference>
<proteinExistence type="predicted"/>
<name>A0ABT7UU09_9FIRM</name>
<organism evidence="3 4">
    <name type="scientific">Allofournierella massiliensis</name>
    <dbReference type="NCBI Taxonomy" id="1650663"/>
    <lineage>
        <taxon>Bacteria</taxon>
        <taxon>Bacillati</taxon>
        <taxon>Bacillota</taxon>
        <taxon>Clostridia</taxon>
        <taxon>Eubacteriales</taxon>
        <taxon>Oscillospiraceae</taxon>
        <taxon>Allofournierella</taxon>
    </lineage>
</organism>
<evidence type="ECO:0000313" key="4">
    <source>
        <dbReference type="Proteomes" id="UP001529380"/>
    </source>
</evidence>
<dbReference type="InterPro" id="IPR025465">
    <property type="entry name" value="DUF4316"/>
</dbReference>
<dbReference type="Pfam" id="PF14195">
    <property type="entry name" value="DUF4316"/>
    <property type="match status" value="1"/>
</dbReference>
<feature type="region of interest" description="Disordered" evidence="1">
    <location>
        <begin position="146"/>
        <end position="171"/>
    </location>
</feature>
<evidence type="ECO:0000313" key="3">
    <source>
        <dbReference type="EMBL" id="MDM8202395.1"/>
    </source>
</evidence>
<reference evidence="3 4" key="2">
    <citation type="submission" date="2023-06" db="EMBL/GenBank/DDBJ databases">
        <title>Identification and characterization of horizontal gene transfer across gut microbiota members of farm animals based on homology search.</title>
        <authorList>
            <person name="Schwarzerova J."/>
            <person name="Nykrynova M."/>
            <person name="Jureckova K."/>
            <person name="Cejkova D."/>
            <person name="Rychlik I."/>
        </authorList>
    </citation>
    <scope>NUCLEOTIDE SEQUENCE [LARGE SCALE GENOMIC DNA]</scope>
    <source>
        <strain evidence="3 4">ET340</strain>
    </source>
</reference>
<protein>
    <submittedName>
        <fullName evidence="3">DUF4316 domain-containing protein</fullName>
    </submittedName>
</protein>
<feature type="domain" description="DUF4316" evidence="2">
    <location>
        <begin position="98"/>
        <end position="143"/>
    </location>
</feature>